<evidence type="ECO:0000256" key="8">
    <source>
        <dbReference type="ARBA" id="ARBA00022692"/>
    </source>
</evidence>
<keyword evidence="11 13" id="KW-0472">Membrane</keyword>
<comment type="similarity">
    <text evidence="3">Belongs to the multi antimicrobial extrusion (MATE) (TC 2.A.66.1) family.</text>
</comment>
<keyword evidence="9 13" id="KW-1133">Transmembrane helix</keyword>
<evidence type="ECO:0000313" key="15">
    <source>
        <dbReference type="Proteomes" id="UP001177160"/>
    </source>
</evidence>
<organism evidence="14 15">
    <name type="scientific">Paracholeplasma manati</name>
    <dbReference type="NCBI Taxonomy" id="591373"/>
    <lineage>
        <taxon>Bacteria</taxon>
        <taxon>Bacillati</taxon>
        <taxon>Mycoplasmatota</taxon>
        <taxon>Mollicutes</taxon>
        <taxon>Acholeplasmatales</taxon>
        <taxon>Acholeplasmataceae</taxon>
        <taxon>Paracholeplasma</taxon>
    </lineage>
</organism>
<feature type="transmembrane region" description="Helical" evidence="13">
    <location>
        <begin position="69"/>
        <end position="89"/>
    </location>
</feature>
<feature type="transmembrane region" description="Helical" evidence="13">
    <location>
        <begin position="173"/>
        <end position="193"/>
    </location>
</feature>
<feature type="transmembrane region" description="Helical" evidence="13">
    <location>
        <begin position="101"/>
        <end position="120"/>
    </location>
</feature>
<dbReference type="Proteomes" id="UP001177160">
    <property type="component" value="Unassembled WGS sequence"/>
</dbReference>
<evidence type="ECO:0000256" key="5">
    <source>
        <dbReference type="ARBA" id="ARBA00022448"/>
    </source>
</evidence>
<dbReference type="Pfam" id="PF01554">
    <property type="entry name" value="MatE"/>
    <property type="match status" value="2"/>
</dbReference>
<feature type="transmembrane region" description="Helical" evidence="13">
    <location>
        <begin position="199"/>
        <end position="222"/>
    </location>
</feature>
<keyword evidence="15" id="KW-1185">Reference proteome</keyword>
<keyword evidence="6" id="KW-0050">Antiport</keyword>
<evidence type="ECO:0000256" key="4">
    <source>
        <dbReference type="ARBA" id="ARBA00020268"/>
    </source>
</evidence>
<comment type="caution">
    <text evidence="14">The sequence shown here is derived from an EMBL/GenBank/DDBJ whole genome shotgun (WGS) entry which is preliminary data.</text>
</comment>
<evidence type="ECO:0000256" key="10">
    <source>
        <dbReference type="ARBA" id="ARBA00023065"/>
    </source>
</evidence>
<feature type="transmembrane region" description="Helical" evidence="13">
    <location>
        <begin position="265"/>
        <end position="284"/>
    </location>
</feature>
<evidence type="ECO:0000256" key="11">
    <source>
        <dbReference type="ARBA" id="ARBA00023136"/>
    </source>
</evidence>
<keyword evidence="10" id="KW-0406">Ion transport</keyword>
<feature type="transmembrane region" description="Helical" evidence="13">
    <location>
        <begin position="372"/>
        <end position="391"/>
    </location>
</feature>
<evidence type="ECO:0000256" key="7">
    <source>
        <dbReference type="ARBA" id="ARBA00022475"/>
    </source>
</evidence>
<proteinExistence type="inferred from homology"/>
<dbReference type="PIRSF" id="PIRSF006603">
    <property type="entry name" value="DinF"/>
    <property type="match status" value="1"/>
</dbReference>
<evidence type="ECO:0000256" key="6">
    <source>
        <dbReference type="ARBA" id="ARBA00022449"/>
    </source>
</evidence>
<keyword evidence="8 13" id="KW-0812">Transmembrane</keyword>
<dbReference type="PANTHER" id="PTHR43298">
    <property type="entry name" value="MULTIDRUG RESISTANCE PROTEIN NORM-RELATED"/>
    <property type="match status" value="1"/>
</dbReference>
<accession>A0ABT2Y3Y8</accession>
<feature type="transmembrane region" description="Helical" evidence="13">
    <location>
        <begin position="20"/>
        <end position="37"/>
    </location>
</feature>
<gene>
    <name evidence="14" type="ORF">N7548_01210</name>
</gene>
<dbReference type="InterPro" id="IPR048279">
    <property type="entry name" value="MdtK-like"/>
</dbReference>
<dbReference type="RefSeq" id="WP_263607567.1">
    <property type="nucleotide sequence ID" value="NZ_JAOVQM010000001.1"/>
</dbReference>
<evidence type="ECO:0000256" key="1">
    <source>
        <dbReference type="ARBA" id="ARBA00003408"/>
    </source>
</evidence>
<evidence type="ECO:0000256" key="13">
    <source>
        <dbReference type="SAM" id="Phobius"/>
    </source>
</evidence>
<reference evidence="14" key="1">
    <citation type="submission" date="2022-09" db="EMBL/GenBank/DDBJ databases">
        <title>Novel Mycoplasma species identified in domestic and wild animals.</title>
        <authorList>
            <person name="Volokhov D.V."/>
            <person name="Furtak V.A."/>
            <person name="Zagorodnyaya T.A."/>
        </authorList>
    </citation>
    <scope>NUCLEOTIDE SEQUENCE</scope>
    <source>
        <strain evidence="14">Oakley</strain>
    </source>
</reference>
<dbReference type="PANTHER" id="PTHR43298:SF2">
    <property type="entry name" value="FMN_FAD EXPORTER YEEO-RELATED"/>
    <property type="match status" value="1"/>
</dbReference>
<dbReference type="InterPro" id="IPR002528">
    <property type="entry name" value="MATE_fam"/>
</dbReference>
<dbReference type="EMBL" id="JAOVQM010000001">
    <property type="protein sequence ID" value="MCV2231445.1"/>
    <property type="molecule type" value="Genomic_DNA"/>
</dbReference>
<feature type="transmembrane region" description="Helical" evidence="13">
    <location>
        <begin position="325"/>
        <end position="352"/>
    </location>
</feature>
<feature type="transmembrane region" description="Helical" evidence="13">
    <location>
        <begin position="430"/>
        <end position="450"/>
    </location>
</feature>
<sequence>MNKNPSRELEIRKFILEEKLWKVILYITAPLAIYSLFNHLYGFIDMIIVAYIGNTQIASVAILSEIQTMITAFGAGIASGGAVIVARHIGANRLEEAKKNASTVFFLAVYVSLMIILILVPTAKPFLELLQTPKDIIDNGLGYFIVQIITTGFITINSVFIGLEKAKGNTQKILRLNIIIMTIKLILSVIFVYGLGLGIVWISIATMIAQAFLTLFAFMILFNKNNIFRITFSETKLQWQNVKPILMLSLPIFLGRFIFSTGRVIINAMAAVYGTVVLSAFSIAQKIGGGGATLASVWEEAVPTVVSQNMGNNQSERAKKVYPIALFYGVTVGVLTVSYAFLLFNQIVPLIVNKDTTPEFIHMVFRLFRWEVFSKLTGAIIAITLSMFYGFRHTRISMAMNIIRLFVFRIPVLWAFQTFTTIGFESIGMTMFISNTTTAVVALILALVFYTKMRNNPSQVTTHI</sequence>
<evidence type="ECO:0000256" key="3">
    <source>
        <dbReference type="ARBA" id="ARBA00010199"/>
    </source>
</evidence>
<evidence type="ECO:0000256" key="9">
    <source>
        <dbReference type="ARBA" id="ARBA00022989"/>
    </source>
</evidence>
<evidence type="ECO:0000256" key="2">
    <source>
        <dbReference type="ARBA" id="ARBA00004651"/>
    </source>
</evidence>
<protein>
    <recommendedName>
        <fullName evidence="4">Probable multidrug resistance protein NorM</fullName>
    </recommendedName>
    <alternativeName>
        <fullName evidence="12">Multidrug-efflux transporter</fullName>
    </alternativeName>
</protein>
<evidence type="ECO:0000313" key="14">
    <source>
        <dbReference type="EMBL" id="MCV2231445.1"/>
    </source>
</evidence>
<dbReference type="NCBIfam" id="TIGR00797">
    <property type="entry name" value="matE"/>
    <property type="match status" value="1"/>
</dbReference>
<feature type="transmembrane region" description="Helical" evidence="13">
    <location>
        <begin position="242"/>
        <end position="259"/>
    </location>
</feature>
<name>A0ABT2Y3Y8_9MOLU</name>
<feature type="transmembrane region" description="Helical" evidence="13">
    <location>
        <begin position="403"/>
        <end position="424"/>
    </location>
</feature>
<dbReference type="InterPro" id="IPR050222">
    <property type="entry name" value="MATE_MdtK"/>
</dbReference>
<feature type="transmembrane region" description="Helical" evidence="13">
    <location>
        <begin position="140"/>
        <end position="161"/>
    </location>
</feature>
<evidence type="ECO:0000256" key="12">
    <source>
        <dbReference type="ARBA" id="ARBA00031636"/>
    </source>
</evidence>
<keyword evidence="5" id="KW-0813">Transport</keyword>
<comment type="subcellular location">
    <subcellularLocation>
        <location evidence="2">Cell membrane</location>
        <topology evidence="2">Multi-pass membrane protein</topology>
    </subcellularLocation>
</comment>
<keyword evidence="7" id="KW-1003">Cell membrane</keyword>
<comment type="function">
    <text evidence="1">Multidrug efflux pump.</text>
</comment>